<organism evidence="5 6">
    <name type="scientific">Dictyostelium purpureum</name>
    <name type="common">Slime mold</name>
    <dbReference type="NCBI Taxonomy" id="5786"/>
    <lineage>
        <taxon>Eukaryota</taxon>
        <taxon>Amoebozoa</taxon>
        <taxon>Evosea</taxon>
        <taxon>Eumycetozoa</taxon>
        <taxon>Dictyostelia</taxon>
        <taxon>Dictyosteliales</taxon>
        <taxon>Dictyosteliaceae</taxon>
        <taxon>Dictyostelium</taxon>
    </lineage>
</organism>
<dbReference type="InterPro" id="IPR002018">
    <property type="entry name" value="CarbesteraseB"/>
</dbReference>
<dbReference type="GeneID" id="10499951"/>
<dbReference type="EMBL" id="GL871000">
    <property type="protein sequence ID" value="EGC37401.1"/>
    <property type="molecule type" value="Genomic_DNA"/>
</dbReference>
<evidence type="ECO:0000256" key="1">
    <source>
        <dbReference type="ARBA" id="ARBA00005964"/>
    </source>
</evidence>
<accession>F0ZF74</accession>
<dbReference type="Gene3D" id="3.40.50.1820">
    <property type="entry name" value="alpha/beta hydrolase"/>
    <property type="match status" value="1"/>
</dbReference>
<protein>
    <recommendedName>
        <fullName evidence="3">Carboxylic ester hydrolase</fullName>
        <ecNumber evidence="3">3.1.1.-</ecNumber>
    </recommendedName>
</protein>
<dbReference type="Pfam" id="PF00135">
    <property type="entry name" value="COesterase"/>
    <property type="match status" value="1"/>
</dbReference>
<dbReference type="RefSeq" id="XP_003286054.1">
    <property type="nucleotide sequence ID" value="XM_003286006.1"/>
</dbReference>
<dbReference type="AlphaFoldDB" id="F0ZF74"/>
<feature type="signal peptide" evidence="3">
    <location>
        <begin position="1"/>
        <end position="18"/>
    </location>
</feature>
<dbReference type="VEuPathDB" id="AmoebaDB:DICPUDRAFT_150002"/>
<dbReference type="KEGG" id="dpp:DICPUDRAFT_150002"/>
<dbReference type="InterPro" id="IPR050654">
    <property type="entry name" value="AChE-related_enzymes"/>
</dbReference>
<reference evidence="6" key="1">
    <citation type="journal article" date="2011" name="Genome Biol.">
        <title>Comparative genomics of the social amoebae Dictyostelium discoideum and Dictyostelium purpureum.</title>
        <authorList>
            <consortium name="US DOE Joint Genome Institute (JGI-PGF)"/>
            <person name="Sucgang R."/>
            <person name="Kuo A."/>
            <person name="Tian X."/>
            <person name="Salerno W."/>
            <person name="Parikh A."/>
            <person name="Feasley C.L."/>
            <person name="Dalin E."/>
            <person name="Tu H."/>
            <person name="Huang E."/>
            <person name="Barry K."/>
            <person name="Lindquist E."/>
            <person name="Shapiro H."/>
            <person name="Bruce D."/>
            <person name="Schmutz J."/>
            <person name="Salamov A."/>
            <person name="Fey P."/>
            <person name="Gaudet P."/>
            <person name="Anjard C."/>
            <person name="Babu M.M."/>
            <person name="Basu S."/>
            <person name="Bushmanova Y."/>
            <person name="van der Wel H."/>
            <person name="Katoh-Kurasawa M."/>
            <person name="Dinh C."/>
            <person name="Coutinho P.M."/>
            <person name="Saito T."/>
            <person name="Elias M."/>
            <person name="Schaap P."/>
            <person name="Kay R.R."/>
            <person name="Henrissat B."/>
            <person name="Eichinger L."/>
            <person name="Rivero F."/>
            <person name="Putnam N.H."/>
            <person name="West C.M."/>
            <person name="Loomis W.F."/>
            <person name="Chisholm R.L."/>
            <person name="Shaulsky G."/>
            <person name="Strassmann J.E."/>
            <person name="Queller D.C."/>
            <person name="Kuspa A."/>
            <person name="Grigoriev I.V."/>
        </authorList>
    </citation>
    <scope>NUCLEOTIDE SEQUENCE [LARGE SCALE GENOMIC DNA]</scope>
    <source>
        <strain evidence="6">QSDP1</strain>
    </source>
</reference>
<dbReference type="Proteomes" id="UP000001064">
    <property type="component" value="Unassembled WGS sequence"/>
</dbReference>
<dbReference type="OrthoDB" id="15500at2759"/>
<dbReference type="EC" id="3.1.1.-" evidence="3"/>
<dbReference type="InterPro" id="IPR019826">
    <property type="entry name" value="Carboxylesterase_B_AS"/>
</dbReference>
<gene>
    <name evidence="5" type="ORF">DICPUDRAFT_150002</name>
</gene>
<evidence type="ECO:0000313" key="5">
    <source>
        <dbReference type="EMBL" id="EGC37401.1"/>
    </source>
</evidence>
<dbReference type="InterPro" id="IPR029058">
    <property type="entry name" value="AB_hydrolase_fold"/>
</dbReference>
<dbReference type="InterPro" id="IPR019819">
    <property type="entry name" value="Carboxylesterase_B_CS"/>
</dbReference>
<name>F0ZF74_DICPU</name>
<keyword evidence="3" id="KW-0732">Signal</keyword>
<comment type="similarity">
    <text evidence="1 3">Belongs to the type-B carboxylesterase/lipase family.</text>
</comment>
<dbReference type="OMA" id="MEADTWR"/>
<dbReference type="GO" id="GO:0016787">
    <property type="term" value="F:hydrolase activity"/>
    <property type="evidence" value="ECO:0007669"/>
    <property type="project" value="UniProtKB-KW"/>
</dbReference>
<proteinExistence type="inferred from homology"/>
<dbReference type="eggNOG" id="KOG4389">
    <property type="taxonomic scope" value="Eukaryota"/>
</dbReference>
<dbReference type="ESTHER" id="dicpu-f0zf74">
    <property type="family name" value="Cholinesterase-like"/>
</dbReference>
<evidence type="ECO:0000313" key="6">
    <source>
        <dbReference type="Proteomes" id="UP000001064"/>
    </source>
</evidence>
<sequence>MMMKVLLLLSIVIAIANGFSLFTKSDEFPLNVNSRSGAYQGIYIDNARAFLGVPYAKPPTGSLRFKPPQDKGFHWGIYNATKSAPSCFQSGATAASNYSEDCLYLDVYTPKYVQRTEGIFDQLPVMVFIHGGRYWTGSALDFPADKMAALGNAVVVVMQYRLNVFGFQPFDSNTNLGLLDQQLALKWVKDNVFAFGGDSNKVTIFGESAGGSSVLYHFITPSSYNLYDRVIAHSAWQWYIPTVETSRVKAATWAATKGCANTTSTGAPDYNAIVECLSTKDALSITATTAQSDFFVPMIDGRLITTLPLNSFKLKQYNQKAEIIIGHNYDEGNYMAYSRLGYKSPNQTVTDTTYYNSLRKYLNVYFNPTQVEDIVTLYEPVKAQLGNWYAGAEFFADYYIICGSILAAEYLNGTQTNFRTYIFNYSSPNYPANDWFLAASHGNELAYVFFTDIYTPFVKTPEDNLLSVRMNRAWTDFADTANPKSILSEWPTTYPSAMYYGDNANIFNEVRPYLKDICSSWRPYLEQY</sequence>
<dbReference type="PROSITE" id="PS00941">
    <property type="entry name" value="CARBOXYLESTERASE_B_2"/>
    <property type="match status" value="1"/>
</dbReference>
<feature type="domain" description="Carboxylesterase type B" evidence="4">
    <location>
        <begin position="32"/>
        <end position="496"/>
    </location>
</feature>
<keyword evidence="6" id="KW-1185">Reference proteome</keyword>
<dbReference type="PROSITE" id="PS00122">
    <property type="entry name" value="CARBOXYLESTERASE_B_1"/>
    <property type="match status" value="1"/>
</dbReference>
<dbReference type="SUPFAM" id="SSF53474">
    <property type="entry name" value="alpha/beta-Hydrolases"/>
    <property type="match status" value="1"/>
</dbReference>
<dbReference type="STRING" id="5786.F0ZF74"/>
<dbReference type="PANTHER" id="PTHR43918:SF4">
    <property type="entry name" value="CARBOXYLIC ESTER HYDROLASE"/>
    <property type="match status" value="1"/>
</dbReference>
<dbReference type="PANTHER" id="PTHR43918">
    <property type="entry name" value="ACETYLCHOLINESTERASE"/>
    <property type="match status" value="1"/>
</dbReference>
<evidence type="ECO:0000259" key="4">
    <source>
        <dbReference type="Pfam" id="PF00135"/>
    </source>
</evidence>
<dbReference type="InParanoid" id="F0ZF74"/>
<evidence type="ECO:0000256" key="2">
    <source>
        <dbReference type="ARBA" id="ARBA00022801"/>
    </source>
</evidence>
<keyword evidence="2 3" id="KW-0378">Hydrolase</keyword>
<evidence type="ECO:0000256" key="3">
    <source>
        <dbReference type="RuleBase" id="RU361235"/>
    </source>
</evidence>
<feature type="chain" id="PRO_5005128801" description="Carboxylic ester hydrolase" evidence="3">
    <location>
        <begin position="19"/>
        <end position="528"/>
    </location>
</feature>